<keyword evidence="1" id="KW-0812">Transmembrane</keyword>
<organism evidence="3 4">
    <name type="scientific">Mycetocola zhujimingii</name>
    <dbReference type="NCBI Taxonomy" id="2079792"/>
    <lineage>
        <taxon>Bacteria</taxon>
        <taxon>Bacillati</taxon>
        <taxon>Actinomycetota</taxon>
        <taxon>Actinomycetes</taxon>
        <taxon>Micrococcales</taxon>
        <taxon>Microbacteriaceae</taxon>
        <taxon>Mycetocola</taxon>
    </lineage>
</organism>
<feature type="transmembrane region" description="Helical" evidence="1">
    <location>
        <begin position="128"/>
        <end position="150"/>
    </location>
</feature>
<evidence type="ECO:0000313" key="3">
    <source>
        <dbReference type="EMBL" id="PWC04667.1"/>
    </source>
</evidence>
<dbReference type="EMBL" id="QEFB01000018">
    <property type="protein sequence ID" value="PWC04667.1"/>
    <property type="molecule type" value="Genomic_DNA"/>
</dbReference>
<sequence length="391" mass="41322">MAGLRHPDRDLRRTRFRSPVAHALARRAHRLAVSGHRRRGRIAGRGCDPGRGSVGHRENIPVVGREWSCDTFAPGAAVRQTRRDAAMSEGAVADRVTQLRETARERIKDAAERANDHPKVRIAARAGLVANGIIHILIGCIAIGIAWGASGQADQSGALTAVGSTPVGSVLLWAASASFIGLAVLQGSEAARVYSIHRKLVLLRRWTNVAKSLGYTGIAMVTALYALGSRHNGSEVSQTLSADLLNTPGGVFALVAVGVLVGTVGGTLIFRGLSRNFREELEPLSGTRSHVVVSLGLLGHTAKGVALVISGVLFLCAAAFADPDAARGVDGALRVVAFLPLGGALLVVVASGFVAYGFYLFARARFLRKGPLVVVTRKDRRRAQRGEALDI</sequence>
<reference evidence="4" key="1">
    <citation type="submission" date="2018-04" db="EMBL/GenBank/DDBJ databases">
        <authorList>
            <person name="Liu S."/>
            <person name="Wang Z."/>
            <person name="Li J."/>
        </authorList>
    </citation>
    <scope>NUCLEOTIDE SEQUENCE [LARGE SCALE GENOMIC DNA]</scope>
    <source>
        <strain evidence="4">622</strain>
    </source>
</reference>
<dbReference type="Pfam" id="PF06724">
    <property type="entry name" value="DUF1206"/>
    <property type="match status" value="2"/>
</dbReference>
<keyword evidence="4" id="KW-1185">Reference proteome</keyword>
<name>A0A2U1TAP1_9MICO</name>
<protein>
    <recommendedName>
        <fullName evidence="2">DUF1206 domain-containing protein</fullName>
    </recommendedName>
</protein>
<feature type="transmembrane region" description="Helical" evidence="1">
    <location>
        <begin position="209"/>
        <end position="228"/>
    </location>
</feature>
<dbReference type="Proteomes" id="UP000244962">
    <property type="component" value="Unassembled WGS sequence"/>
</dbReference>
<keyword evidence="1" id="KW-0472">Membrane</keyword>
<proteinExistence type="predicted"/>
<feature type="domain" description="DUF1206" evidence="2">
    <location>
        <begin position="126"/>
        <end position="191"/>
    </location>
</feature>
<feature type="transmembrane region" description="Helical" evidence="1">
    <location>
        <begin position="291"/>
        <end position="321"/>
    </location>
</feature>
<gene>
    <name evidence="3" type="ORF">DF223_14590</name>
</gene>
<feature type="transmembrane region" description="Helical" evidence="1">
    <location>
        <begin position="170"/>
        <end position="188"/>
    </location>
</feature>
<comment type="caution">
    <text evidence="3">The sequence shown here is derived from an EMBL/GenBank/DDBJ whole genome shotgun (WGS) entry which is preliminary data.</text>
</comment>
<dbReference type="InterPro" id="IPR009597">
    <property type="entry name" value="DUF1206"/>
</dbReference>
<evidence type="ECO:0000313" key="4">
    <source>
        <dbReference type="Proteomes" id="UP000244962"/>
    </source>
</evidence>
<keyword evidence="1" id="KW-1133">Transmembrane helix</keyword>
<feature type="domain" description="DUF1206" evidence="2">
    <location>
        <begin position="298"/>
        <end position="366"/>
    </location>
</feature>
<feature type="transmembrane region" description="Helical" evidence="1">
    <location>
        <begin position="248"/>
        <end position="270"/>
    </location>
</feature>
<accession>A0A2U1TAP1</accession>
<feature type="transmembrane region" description="Helical" evidence="1">
    <location>
        <begin position="341"/>
        <end position="362"/>
    </location>
</feature>
<evidence type="ECO:0000256" key="1">
    <source>
        <dbReference type="SAM" id="Phobius"/>
    </source>
</evidence>
<dbReference type="AlphaFoldDB" id="A0A2U1TAP1"/>
<evidence type="ECO:0000259" key="2">
    <source>
        <dbReference type="Pfam" id="PF06724"/>
    </source>
</evidence>